<dbReference type="RefSeq" id="WP_318597099.1">
    <property type="nucleotide sequence ID" value="NZ_JAWSTH010000022.1"/>
</dbReference>
<reference evidence="1 2" key="2">
    <citation type="submission" date="2023-10" db="EMBL/GenBank/DDBJ databases">
        <authorList>
            <person name="Han X.F."/>
        </authorList>
    </citation>
    <scope>NUCLEOTIDE SEQUENCE [LARGE SCALE GENOMIC DNA]</scope>
    <source>
        <strain evidence="1 2">KCTC 39840</strain>
    </source>
</reference>
<sequence>MSINSPRTTRNSRSLFRRTVDRTLELELWDAWVFAAGDATRALRGWELVRGSDDAAAAYVAYRAALDREERAADVLAECAAERARLRKRALVAA</sequence>
<dbReference type="EMBL" id="JAWSTH010000022">
    <property type="protein sequence ID" value="MDW5594786.1"/>
    <property type="molecule type" value="Genomic_DNA"/>
</dbReference>
<dbReference type="Proteomes" id="UP001284601">
    <property type="component" value="Unassembled WGS sequence"/>
</dbReference>
<proteinExistence type="predicted"/>
<gene>
    <name evidence="1" type="ORF">R7226_10585</name>
</gene>
<evidence type="ECO:0000313" key="1">
    <source>
        <dbReference type="EMBL" id="MDW5594786.1"/>
    </source>
</evidence>
<keyword evidence="2" id="KW-1185">Reference proteome</keyword>
<comment type="caution">
    <text evidence="1">The sequence shown here is derived from an EMBL/GenBank/DDBJ whole genome shotgun (WGS) entry which is preliminary data.</text>
</comment>
<organism evidence="1 2">
    <name type="scientific">Conexibacter stalactiti</name>
    <dbReference type="NCBI Taxonomy" id="1940611"/>
    <lineage>
        <taxon>Bacteria</taxon>
        <taxon>Bacillati</taxon>
        <taxon>Actinomycetota</taxon>
        <taxon>Thermoleophilia</taxon>
        <taxon>Solirubrobacterales</taxon>
        <taxon>Conexibacteraceae</taxon>
        <taxon>Conexibacter</taxon>
    </lineage>
</organism>
<name>A0ABU4HN93_9ACTN</name>
<protein>
    <submittedName>
        <fullName evidence="1">Uncharacterized protein</fullName>
    </submittedName>
</protein>
<accession>A0ABU4HN93</accession>
<evidence type="ECO:0000313" key="2">
    <source>
        <dbReference type="Proteomes" id="UP001284601"/>
    </source>
</evidence>
<reference evidence="2" key="1">
    <citation type="submission" date="2023-07" db="EMBL/GenBank/DDBJ databases">
        <title>Conexibacter stalactiti sp. nov., isolated from stalactites in a lava cave and emended description of the genus Conexibacter.</title>
        <authorList>
            <person name="Lee S.D."/>
        </authorList>
    </citation>
    <scope>NUCLEOTIDE SEQUENCE [LARGE SCALE GENOMIC DNA]</scope>
    <source>
        <strain evidence="2">KCTC 39840</strain>
    </source>
</reference>